<accession>A0A1D2MB87</accession>
<keyword evidence="3" id="KW-1185">Reference proteome</keyword>
<keyword evidence="1" id="KW-0732">Signal</keyword>
<feature type="signal peptide" evidence="1">
    <location>
        <begin position="1"/>
        <end position="21"/>
    </location>
</feature>
<feature type="chain" id="PRO_5008903746" evidence="1">
    <location>
        <begin position="22"/>
        <end position="167"/>
    </location>
</feature>
<name>A0A1D2MB87_ORCCI</name>
<gene>
    <name evidence="2" type="ORF">Ocin01_16425</name>
</gene>
<protein>
    <submittedName>
        <fullName evidence="2">Uncharacterized protein</fullName>
    </submittedName>
</protein>
<dbReference type="OrthoDB" id="538816at2759"/>
<organism evidence="2 3">
    <name type="scientific">Orchesella cincta</name>
    <name type="common">Springtail</name>
    <name type="synonym">Podura cincta</name>
    <dbReference type="NCBI Taxonomy" id="48709"/>
    <lineage>
        <taxon>Eukaryota</taxon>
        <taxon>Metazoa</taxon>
        <taxon>Ecdysozoa</taxon>
        <taxon>Arthropoda</taxon>
        <taxon>Hexapoda</taxon>
        <taxon>Collembola</taxon>
        <taxon>Entomobryomorpha</taxon>
        <taxon>Entomobryoidea</taxon>
        <taxon>Orchesellidae</taxon>
        <taxon>Orchesellinae</taxon>
        <taxon>Orchesella</taxon>
    </lineage>
</organism>
<proteinExistence type="predicted"/>
<evidence type="ECO:0000313" key="3">
    <source>
        <dbReference type="Proteomes" id="UP000094527"/>
    </source>
</evidence>
<evidence type="ECO:0000256" key="1">
    <source>
        <dbReference type="SAM" id="SignalP"/>
    </source>
</evidence>
<reference evidence="2 3" key="1">
    <citation type="journal article" date="2016" name="Genome Biol. Evol.">
        <title>Gene Family Evolution Reflects Adaptation to Soil Environmental Stressors in the Genome of the Collembolan Orchesella cincta.</title>
        <authorList>
            <person name="Faddeeva-Vakhrusheva A."/>
            <person name="Derks M.F."/>
            <person name="Anvar S.Y."/>
            <person name="Agamennone V."/>
            <person name="Suring W."/>
            <person name="Smit S."/>
            <person name="van Straalen N.M."/>
            <person name="Roelofs D."/>
        </authorList>
    </citation>
    <scope>NUCLEOTIDE SEQUENCE [LARGE SCALE GENOMIC DNA]</scope>
    <source>
        <tissue evidence="2">Mixed pool</tissue>
    </source>
</reference>
<sequence>MDTSKTIGIAFCLAFATSVVCKPVDINGGGSTNLVAVGSIEGKTFFADPTARFTFTRAGQLQKLSALGHVECNCRINDPQPQCRIVDFAAACKPKYTGGSLDCGQGLASSPTIHLGWYELCIPAYGAWTNHGNAYQTCGSLDPATGHRNMHLELCTTAHKVLCETIV</sequence>
<dbReference type="Proteomes" id="UP000094527">
    <property type="component" value="Unassembled WGS sequence"/>
</dbReference>
<dbReference type="EMBL" id="LJIJ01002080">
    <property type="protein sequence ID" value="ODM90257.1"/>
    <property type="molecule type" value="Genomic_DNA"/>
</dbReference>
<comment type="caution">
    <text evidence="2">The sequence shown here is derived from an EMBL/GenBank/DDBJ whole genome shotgun (WGS) entry which is preliminary data.</text>
</comment>
<dbReference type="AlphaFoldDB" id="A0A1D2MB87"/>
<evidence type="ECO:0000313" key="2">
    <source>
        <dbReference type="EMBL" id="ODM90257.1"/>
    </source>
</evidence>